<keyword evidence="2" id="KW-1185">Reference proteome</keyword>
<reference evidence="1" key="1">
    <citation type="submission" date="2015-04" db="UniProtKB">
        <authorList>
            <consortium name="EnsemblPlants"/>
        </authorList>
    </citation>
    <scope>IDENTIFICATION</scope>
    <source>
        <strain evidence="1">SL10</strain>
    </source>
</reference>
<name>A0A0E0GCG0_ORYNI</name>
<dbReference type="HOGENOM" id="CLU_1597115_0_0_1"/>
<dbReference type="AlphaFoldDB" id="A0A0E0GCG0"/>
<sequence>MDRGGREGGGRGAAGGFAVVVGGSEVAGGGGAIAHRAVRRAGGAEPGRGETRKWSTSARRREDGAELVFWGGMVTIFSYSYFCKPNFPWATMADWRVGSRLQLPSRRRQWRGRAGEARRGGGGYWAREEPIFFAYTWTGYGSVETNRQMIELAVSSPRNGAMVVRIG</sequence>
<organism evidence="1">
    <name type="scientific">Oryza nivara</name>
    <name type="common">Indian wild rice</name>
    <name type="synonym">Oryza sativa f. spontanea</name>
    <dbReference type="NCBI Taxonomy" id="4536"/>
    <lineage>
        <taxon>Eukaryota</taxon>
        <taxon>Viridiplantae</taxon>
        <taxon>Streptophyta</taxon>
        <taxon>Embryophyta</taxon>
        <taxon>Tracheophyta</taxon>
        <taxon>Spermatophyta</taxon>
        <taxon>Magnoliopsida</taxon>
        <taxon>Liliopsida</taxon>
        <taxon>Poales</taxon>
        <taxon>Poaceae</taxon>
        <taxon>BOP clade</taxon>
        <taxon>Oryzoideae</taxon>
        <taxon>Oryzeae</taxon>
        <taxon>Oryzinae</taxon>
        <taxon>Oryza</taxon>
    </lineage>
</organism>
<dbReference type="EnsemblPlants" id="ONIVA02G33750.1">
    <property type="protein sequence ID" value="ONIVA02G33750.1"/>
    <property type="gene ID" value="ONIVA02G33750"/>
</dbReference>
<reference evidence="1" key="2">
    <citation type="submission" date="2018-04" db="EMBL/GenBank/DDBJ databases">
        <title>OnivRS2 (Oryza nivara Reference Sequence Version 2).</title>
        <authorList>
            <person name="Zhang J."/>
            <person name="Kudrna D."/>
            <person name="Lee S."/>
            <person name="Talag J."/>
            <person name="Rajasekar S."/>
            <person name="Welchert J."/>
            <person name="Hsing Y.-I."/>
            <person name="Wing R.A."/>
        </authorList>
    </citation>
    <scope>NUCLEOTIDE SEQUENCE [LARGE SCALE GENOMIC DNA]</scope>
    <source>
        <strain evidence="1">SL10</strain>
    </source>
</reference>
<dbReference type="Proteomes" id="UP000006591">
    <property type="component" value="Chromosome 2"/>
</dbReference>
<proteinExistence type="predicted"/>
<evidence type="ECO:0000313" key="2">
    <source>
        <dbReference type="Proteomes" id="UP000006591"/>
    </source>
</evidence>
<accession>A0A0E0GCG0</accession>
<evidence type="ECO:0000313" key="1">
    <source>
        <dbReference type="EnsemblPlants" id="ONIVA02G33750.1"/>
    </source>
</evidence>
<protein>
    <submittedName>
        <fullName evidence="1">Uncharacterized protein</fullName>
    </submittedName>
</protein>
<dbReference type="Gramene" id="ONIVA02G33750.1">
    <property type="protein sequence ID" value="ONIVA02G33750.1"/>
    <property type="gene ID" value="ONIVA02G33750"/>
</dbReference>